<protein>
    <recommendedName>
        <fullName evidence="4">Type II secretion system protein J</fullName>
    </recommendedName>
</protein>
<dbReference type="Pfam" id="PF07963">
    <property type="entry name" value="N_methyl"/>
    <property type="match status" value="1"/>
</dbReference>
<evidence type="ECO:0008006" key="4">
    <source>
        <dbReference type="Google" id="ProtNLM"/>
    </source>
</evidence>
<accession>A0A2M7D8S8</accession>
<dbReference type="NCBIfam" id="TIGR02532">
    <property type="entry name" value="IV_pilin_GFxxxE"/>
    <property type="match status" value="1"/>
</dbReference>
<sequence length="196" mass="21873">MATKGYTLIEIMVAVGIFTTVIAAPTGFFVSSLKGQQRALASQELVDNVSYSLEYVSRTLRMAKKELDLTCKTNLSNCCLKSNGVGFNYELTREGKGIRFINYQDACQEIFWDTSDNRLKEIKDGGAPVALTPRKLEVVSFKIGTTTPDIWNQNNDKQARVTLYLEIRAEGPAAFGSQPKIQIQTTISQRNLDVQY</sequence>
<feature type="transmembrane region" description="Helical" evidence="1">
    <location>
        <begin position="6"/>
        <end position="30"/>
    </location>
</feature>
<dbReference type="InterPro" id="IPR012902">
    <property type="entry name" value="N_methyl_site"/>
</dbReference>
<reference evidence="3" key="1">
    <citation type="submission" date="2017-09" db="EMBL/GenBank/DDBJ databases">
        <title>Depth-based differentiation of microbial function through sediment-hosted aquifers and enrichment of novel symbionts in the deep terrestrial subsurface.</title>
        <authorList>
            <person name="Probst A.J."/>
            <person name="Ladd B."/>
            <person name="Jarett J.K."/>
            <person name="Geller-Mcgrath D.E."/>
            <person name="Sieber C.M.K."/>
            <person name="Emerson J.B."/>
            <person name="Anantharaman K."/>
            <person name="Thomas B.C."/>
            <person name="Malmstrom R."/>
            <person name="Stieglmeier M."/>
            <person name="Klingl A."/>
            <person name="Woyke T."/>
            <person name="Ryan C.M."/>
            <person name="Banfield J.F."/>
        </authorList>
    </citation>
    <scope>NUCLEOTIDE SEQUENCE [LARGE SCALE GENOMIC DNA]</scope>
</reference>
<comment type="caution">
    <text evidence="2">The sequence shown here is derived from an EMBL/GenBank/DDBJ whole genome shotgun (WGS) entry which is preliminary data.</text>
</comment>
<keyword evidence="1" id="KW-1133">Transmembrane helix</keyword>
<gene>
    <name evidence="2" type="ORF">COS26_00230</name>
</gene>
<keyword evidence="1" id="KW-0472">Membrane</keyword>
<dbReference type="PROSITE" id="PS00409">
    <property type="entry name" value="PROKAR_NTER_METHYL"/>
    <property type="match status" value="1"/>
</dbReference>
<proteinExistence type="predicted"/>
<organism evidence="2 3">
    <name type="scientific">Candidatus Nealsonbacteria bacterium CG02_land_8_20_14_3_00_40_11</name>
    <dbReference type="NCBI Taxonomy" id="1974700"/>
    <lineage>
        <taxon>Bacteria</taxon>
        <taxon>Candidatus Nealsoniibacteriota</taxon>
    </lineage>
</organism>
<name>A0A2M7D8S8_9BACT</name>
<keyword evidence="1" id="KW-0812">Transmembrane</keyword>
<evidence type="ECO:0000313" key="2">
    <source>
        <dbReference type="EMBL" id="PIV43662.1"/>
    </source>
</evidence>
<evidence type="ECO:0000313" key="3">
    <source>
        <dbReference type="Proteomes" id="UP000230304"/>
    </source>
</evidence>
<dbReference type="Proteomes" id="UP000230304">
    <property type="component" value="Unassembled WGS sequence"/>
</dbReference>
<evidence type="ECO:0000256" key="1">
    <source>
        <dbReference type="SAM" id="Phobius"/>
    </source>
</evidence>
<dbReference type="EMBL" id="PEUA01000006">
    <property type="protein sequence ID" value="PIV43662.1"/>
    <property type="molecule type" value="Genomic_DNA"/>
</dbReference>
<dbReference type="AlphaFoldDB" id="A0A2M7D8S8"/>